<accession>A0A2S6FU84</accession>
<feature type="domain" description="Integrase catalytic" evidence="1">
    <location>
        <begin position="35"/>
        <end position="196"/>
    </location>
</feature>
<dbReference type="InterPro" id="IPR012337">
    <property type="entry name" value="RNaseH-like_sf"/>
</dbReference>
<dbReference type="InterPro" id="IPR036397">
    <property type="entry name" value="RNaseH_sf"/>
</dbReference>
<dbReference type="SUPFAM" id="SSF53098">
    <property type="entry name" value="Ribonuclease H-like"/>
    <property type="match status" value="1"/>
</dbReference>
<reference evidence="2 3" key="1">
    <citation type="submission" date="2018-02" db="EMBL/GenBank/DDBJ databases">
        <title>Genomic Encyclopedia of Archaeal and Bacterial Type Strains, Phase II (KMG-II): from individual species to whole genera.</title>
        <authorList>
            <person name="Goeker M."/>
        </authorList>
    </citation>
    <scope>NUCLEOTIDE SEQUENCE [LARGE SCALE GENOMIC DNA]</scope>
    <source>
        <strain evidence="2 3">DSM 15099</strain>
    </source>
</reference>
<comment type="caution">
    <text evidence="2">The sequence shown here is derived from an EMBL/GenBank/DDBJ whole genome shotgun (WGS) entry which is preliminary data.</text>
</comment>
<name>A0A2S6FU84_9CLOT</name>
<dbReference type="InterPro" id="IPR048020">
    <property type="entry name" value="Transpos_IS3"/>
</dbReference>
<dbReference type="Proteomes" id="UP000239863">
    <property type="component" value="Unassembled WGS sequence"/>
</dbReference>
<dbReference type="EMBL" id="PTIS01000033">
    <property type="protein sequence ID" value="PPK43229.1"/>
    <property type="molecule type" value="Genomic_DNA"/>
</dbReference>
<dbReference type="InterPro" id="IPR001584">
    <property type="entry name" value="Integrase_cat-core"/>
</dbReference>
<dbReference type="PROSITE" id="PS50994">
    <property type="entry name" value="INTEGRASE"/>
    <property type="match status" value="1"/>
</dbReference>
<dbReference type="NCBIfam" id="NF033516">
    <property type="entry name" value="transpos_IS3"/>
    <property type="match status" value="1"/>
</dbReference>
<dbReference type="GO" id="GO:0015074">
    <property type="term" value="P:DNA integration"/>
    <property type="evidence" value="ECO:0007669"/>
    <property type="project" value="InterPro"/>
</dbReference>
<dbReference type="Pfam" id="PF00665">
    <property type="entry name" value="rve"/>
    <property type="match status" value="1"/>
</dbReference>
<dbReference type="Gene3D" id="3.30.420.10">
    <property type="entry name" value="Ribonuclease H-like superfamily/Ribonuclease H"/>
    <property type="match status" value="1"/>
</dbReference>
<gene>
    <name evidence="2" type="ORF">BD821_1333</name>
</gene>
<protein>
    <submittedName>
        <fullName evidence="2">Putative transposase</fullName>
    </submittedName>
</protein>
<organism evidence="2 3">
    <name type="scientific">Clostridium algidicarnis DSM 15099</name>
    <dbReference type="NCBI Taxonomy" id="1121295"/>
    <lineage>
        <taxon>Bacteria</taxon>
        <taxon>Bacillati</taxon>
        <taxon>Bacillota</taxon>
        <taxon>Clostridia</taxon>
        <taxon>Eubacteriales</taxon>
        <taxon>Clostridiaceae</taxon>
        <taxon>Clostridium</taxon>
    </lineage>
</organism>
<evidence type="ECO:0000313" key="3">
    <source>
        <dbReference type="Proteomes" id="UP000239863"/>
    </source>
</evidence>
<dbReference type="PANTHER" id="PTHR46889">
    <property type="entry name" value="TRANSPOSASE INSF FOR INSERTION SEQUENCE IS3B-RELATED"/>
    <property type="match status" value="1"/>
</dbReference>
<sequence length="197" mass="22789">MKEQGIVSKYTIAQYKSQKAKCNESEIGNVLNREFEQDEALKVVVSDLTYVRVDLKWHYTCILVDLYNREIIDYSSGPNKTAALVQRAFASVPYNLSELQLFHTDRGNEFKNQLIEAVLQTFGIERSLSEKGSPYDNAVAEAMFKIIKTEFINGTNFPDQQALDLALFDYVHWFNNIRIHESLDYLTPTEYKLMHSK</sequence>
<dbReference type="AlphaFoldDB" id="A0A2S6FU84"/>
<dbReference type="PANTHER" id="PTHR46889:SF4">
    <property type="entry name" value="TRANSPOSASE INSO FOR INSERTION SEQUENCE ELEMENT IS911B-RELATED"/>
    <property type="match status" value="1"/>
</dbReference>
<proteinExistence type="predicted"/>
<dbReference type="InterPro" id="IPR050900">
    <property type="entry name" value="Transposase_IS3/IS150/IS904"/>
</dbReference>
<dbReference type="Pfam" id="PF13333">
    <property type="entry name" value="rve_2"/>
    <property type="match status" value="1"/>
</dbReference>
<evidence type="ECO:0000313" key="2">
    <source>
        <dbReference type="EMBL" id="PPK43229.1"/>
    </source>
</evidence>
<dbReference type="GO" id="GO:0003676">
    <property type="term" value="F:nucleic acid binding"/>
    <property type="evidence" value="ECO:0007669"/>
    <property type="project" value="InterPro"/>
</dbReference>
<evidence type="ECO:0000259" key="1">
    <source>
        <dbReference type="PROSITE" id="PS50994"/>
    </source>
</evidence>